<organism evidence="3 4">
    <name type="scientific">Staurois parvus</name>
    <dbReference type="NCBI Taxonomy" id="386267"/>
    <lineage>
        <taxon>Eukaryota</taxon>
        <taxon>Metazoa</taxon>
        <taxon>Chordata</taxon>
        <taxon>Craniata</taxon>
        <taxon>Vertebrata</taxon>
        <taxon>Euteleostomi</taxon>
        <taxon>Amphibia</taxon>
        <taxon>Batrachia</taxon>
        <taxon>Anura</taxon>
        <taxon>Neobatrachia</taxon>
        <taxon>Ranoidea</taxon>
        <taxon>Ranidae</taxon>
        <taxon>Staurois</taxon>
    </lineage>
</organism>
<keyword evidence="4" id="KW-1185">Reference proteome</keyword>
<dbReference type="InterPro" id="IPR036236">
    <property type="entry name" value="Znf_C2H2_sf"/>
</dbReference>
<protein>
    <recommendedName>
        <fullName evidence="2">C2H2-type domain-containing protein</fullName>
    </recommendedName>
</protein>
<dbReference type="Gene3D" id="3.30.160.60">
    <property type="entry name" value="Classic Zinc Finger"/>
    <property type="match status" value="1"/>
</dbReference>
<feature type="domain" description="C2H2-type" evidence="2">
    <location>
        <begin position="21"/>
        <end position="48"/>
    </location>
</feature>
<dbReference type="InterPro" id="IPR013087">
    <property type="entry name" value="Znf_C2H2_type"/>
</dbReference>
<evidence type="ECO:0000259" key="2">
    <source>
        <dbReference type="PROSITE" id="PS50157"/>
    </source>
</evidence>
<reference evidence="3" key="1">
    <citation type="submission" date="2023-05" db="EMBL/GenBank/DDBJ databases">
        <authorList>
            <person name="Stuckert A."/>
        </authorList>
    </citation>
    <scope>NUCLEOTIDE SEQUENCE</scope>
</reference>
<evidence type="ECO:0000313" key="4">
    <source>
        <dbReference type="Proteomes" id="UP001162483"/>
    </source>
</evidence>
<accession>A0ABN9BFK9</accession>
<dbReference type="EMBL" id="CATNWA010003827">
    <property type="protein sequence ID" value="CAI9546401.1"/>
    <property type="molecule type" value="Genomic_DNA"/>
</dbReference>
<sequence length="51" mass="5842">MFFNEVPSFHTSEISHGGEAIFLPECGKCFSEMYRLFTHQRSHTGKATFLS</sequence>
<name>A0ABN9BFK9_9NEOB</name>
<keyword evidence="1" id="KW-0479">Metal-binding</keyword>
<gene>
    <name evidence="3" type="ORF">SPARVUS_LOCUS2826377</name>
</gene>
<keyword evidence="1" id="KW-0862">Zinc</keyword>
<dbReference type="PROSITE" id="PS50157">
    <property type="entry name" value="ZINC_FINGER_C2H2_2"/>
    <property type="match status" value="1"/>
</dbReference>
<evidence type="ECO:0000256" key="1">
    <source>
        <dbReference type="PROSITE-ProRule" id="PRU00042"/>
    </source>
</evidence>
<keyword evidence="1" id="KW-0863">Zinc-finger</keyword>
<dbReference type="Proteomes" id="UP001162483">
    <property type="component" value="Unassembled WGS sequence"/>
</dbReference>
<dbReference type="SUPFAM" id="SSF57667">
    <property type="entry name" value="beta-beta-alpha zinc fingers"/>
    <property type="match status" value="1"/>
</dbReference>
<proteinExistence type="predicted"/>
<comment type="caution">
    <text evidence="3">The sequence shown here is derived from an EMBL/GenBank/DDBJ whole genome shotgun (WGS) entry which is preliminary data.</text>
</comment>
<evidence type="ECO:0000313" key="3">
    <source>
        <dbReference type="EMBL" id="CAI9546401.1"/>
    </source>
</evidence>